<name>A0A0C9PSW5_LACPA</name>
<proteinExistence type="predicted"/>
<dbReference type="Proteomes" id="UP000032552">
    <property type="component" value="Unassembled WGS sequence"/>
</dbReference>
<evidence type="ECO:0008006" key="4">
    <source>
        <dbReference type="Google" id="ProtNLM"/>
    </source>
</evidence>
<keyword evidence="1" id="KW-0812">Transmembrane</keyword>
<dbReference type="EMBL" id="BAYM01000390">
    <property type="protein sequence ID" value="GAN38056.1"/>
    <property type="molecule type" value="Genomic_DNA"/>
</dbReference>
<evidence type="ECO:0000256" key="1">
    <source>
        <dbReference type="SAM" id="Phobius"/>
    </source>
</evidence>
<feature type="transmembrane region" description="Helical" evidence="1">
    <location>
        <begin position="6"/>
        <end position="24"/>
    </location>
</feature>
<sequence length="50" mass="5734">MDKELLTYVLDQAVGVVIAVFLLTRIERRLDVLITSIEKFVTKLDAKDKL</sequence>
<dbReference type="AlphaFoldDB" id="A0A0C9PSW5"/>
<gene>
    <name evidence="2" type="ORF">LC0644_2645</name>
</gene>
<keyword evidence="1" id="KW-0472">Membrane</keyword>
<protein>
    <recommendedName>
        <fullName evidence="4">YvrJ family protein</fullName>
    </recommendedName>
</protein>
<keyword evidence="1" id="KW-1133">Transmembrane helix</keyword>
<comment type="caution">
    <text evidence="2">The sequence shown here is derived from an EMBL/GenBank/DDBJ whole genome shotgun (WGS) entry which is preliminary data.</text>
</comment>
<evidence type="ECO:0000313" key="2">
    <source>
        <dbReference type="EMBL" id="GAN38056.1"/>
    </source>
</evidence>
<organism evidence="2 3">
    <name type="scientific">Lacticaseibacillus paracasei NRIC 0644</name>
    <dbReference type="NCBI Taxonomy" id="1435038"/>
    <lineage>
        <taxon>Bacteria</taxon>
        <taxon>Bacillati</taxon>
        <taxon>Bacillota</taxon>
        <taxon>Bacilli</taxon>
        <taxon>Lactobacillales</taxon>
        <taxon>Lactobacillaceae</taxon>
        <taxon>Lacticaseibacillus</taxon>
    </lineage>
</organism>
<accession>A0A0C9PSW5</accession>
<evidence type="ECO:0000313" key="3">
    <source>
        <dbReference type="Proteomes" id="UP000032552"/>
    </source>
</evidence>
<reference evidence="3" key="1">
    <citation type="submission" date="2014-05" db="EMBL/GenBank/DDBJ databases">
        <title>Whole genome sequencing of Lactobacillus casei NRIC0644.</title>
        <authorList>
            <person name="Atarashi H."/>
            <person name="Yoshida Y."/>
            <person name="Fujimura S."/>
            <person name="Tanaka N."/>
            <person name="Shiwa Y."/>
            <person name="Yoshikawa H."/>
            <person name="Okada S."/>
            <person name="Nakagawa J."/>
        </authorList>
    </citation>
    <scope>NUCLEOTIDE SEQUENCE [LARGE SCALE GENOMIC DNA]</scope>
    <source>
        <strain evidence="3">NRIC0644</strain>
    </source>
</reference>
<dbReference type="RefSeq" id="WP_003583252.1">
    <property type="nucleotide sequence ID" value="NZ_BAYM01000390.1"/>
</dbReference>